<dbReference type="Proteomes" id="UP000604481">
    <property type="component" value="Unassembled WGS sequence"/>
</dbReference>
<proteinExistence type="predicted"/>
<dbReference type="NCBIfam" id="NF007320">
    <property type="entry name" value="PRK09812.1"/>
    <property type="match status" value="1"/>
</dbReference>
<sequence length="116" mass="12642">MVKRTRFERGDIVRVNLNPTVGREQQGDFRPALVLSTGDFNALGIALIAPITQGGDFARFAGFAVPLTGAGTETQGVVLVNMVRTMDLEARQAKKIEQTPEFIVQDALARLQTILD</sequence>
<evidence type="ECO:0000313" key="1">
    <source>
        <dbReference type="EMBL" id="MBE9610959.1"/>
    </source>
</evidence>
<dbReference type="Gene3D" id="2.30.30.110">
    <property type="match status" value="1"/>
</dbReference>
<dbReference type="GO" id="GO:0006402">
    <property type="term" value="P:mRNA catabolic process"/>
    <property type="evidence" value="ECO:0007669"/>
    <property type="project" value="TreeGrafter"/>
</dbReference>
<protein>
    <submittedName>
        <fullName evidence="1">Type II toxin-antitoxin system ChpB family toxin</fullName>
    </submittedName>
</protein>
<dbReference type="GO" id="GO:0003677">
    <property type="term" value="F:DNA binding"/>
    <property type="evidence" value="ECO:0007669"/>
    <property type="project" value="InterPro"/>
</dbReference>
<dbReference type="GO" id="GO:0004521">
    <property type="term" value="F:RNA endonuclease activity"/>
    <property type="evidence" value="ECO:0007669"/>
    <property type="project" value="TreeGrafter"/>
</dbReference>
<dbReference type="AlphaFoldDB" id="A0A8J7KH08"/>
<dbReference type="InterPro" id="IPR011067">
    <property type="entry name" value="Plasmid_toxin/cell-grow_inhib"/>
</dbReference>
<dbReference type="Pfam" id="PF02452">
    <property type="entry name" value="PemK_toxin"/>
    <property type="match status" value="1"/>
</dbReference>
<dbReference type="SUPFAM" id="SSF50118">
    <property type="entry name" value="Cell growth inhibitor/plasmid maintenance toxic component"/>
    <property type="match status" value="1"/>
</dbReference>
<keyword evidence="2" id="KW-1185">Reference proteome</keyword>
<reference evidence="1 2" key="1">
    <citation type="submission" date="2020-10" db="EMBL/GenBank/DDBJ databases">
        <title>The genome sequence of Chitinilyticum litopenaei 4Y14.</title>
        <authorList>
            <person name="Liu Y."/>
        </authorList>
    </citation>
    <scope>NUCLEOTIDE SEQUENCE [LARGE SCALE GENOMIC DNA]</scope>
    <source>
        <strain evidence="1 2">4Y14</strain>
    </source>
</reference>
<accession>A0A8J7KH08</accession>
<evidence type="ECO:0000313" key="2">
    <source>
        <dbReference type="Proteomes" id="UP000604481"/>
    </source>
</evidence>
<dbReference type="RefSeq" id="WP_194117477.1">
    <property type="nucleotide sequence ID" value="NZ_JADFUA010000016.1"/>
</dbReference>
<dbReference type="EMBL" id="JADFUA010000016">
    <property type="protein sequence ID" value="MBE9610959.1"/>
    <property type="molecule type" value="Genomic_DNA"/>
</dbReference>
<name>A0A8J7KH08_9NEIS</name>
<comment type="caution">
    <text evidence="1">The sequence shown here is derived from an EMBL/GenBank/DDBJ whole genome shotgun (WGS) entry which is preliminary data.</text>
</comment>
<dbReference type="InterPro" id="IPR003477">
    <property type="entry name" value="PemK-like"/>
</dbReference>
<dbReference type="PANTHER" id="PTHR33988">
    <property type="entry name" value="ENDORIBONUCLEASE MAZF-RELATED"/>
    <property type="match status" value="1"/>
</dbReference>
<dbReference type="GO" id="GO:0016075">
    <property type="term" value="P:rRNA catabolic process"/>
    <property type="evidence" value="ECO:0007669"/>
    <property type="project" value="TreeGrafter"/>
</dbReference>
<dbReference type="PANTHER" id="PTHR33988:SF3">
    <property type="entry name" value="ENDORIBONUCLEASE TOXIN CHPB-RELATED"/>
    <property type="match status" value="1"/>
</dbReference>
<organism evidence="1 2">
    <name type="scientific">Chitinilyticum piscinae</name>
    <dbReference type="NCBI Taxonomy" id="2866724"/>
    <lineage>
        <taxon>Bacteria</taxon>
        <taxon>Pseudomonadati</taxon>
        <taxon>Pseudomonadota</taxon>
        <taxon>Betaproteobacteria</taxon>
        <taxon>Neisseriales</taxon>
        <taxon>Chitinibacteraceae</taxon>
        <taxon>Chitinilyticum</taxon>
    </lineage>
</organism>
<gene>
    <name evidence="1" type="ORF">INR99_16670</name>
</gene>